<evidence type="ECO:0000313" key="3">
    <source>
        <dbReference type="EMBL" id="QJR16563.1"/>
    </source>
</evidence>
<gene>
    <name evidence="3" type="ORF">DSM104440_03398</name>
</gene>
<dbReference type="Pfam" id="PF10605">
    <property type="entry name" value="3HBOH"/>
    <property type="match status" value="1"/>
</dbReference>
<dbReference type="GO" id="GO:0019605">
    <property type="term" value="P:butyrate metabolic process"/>
    <property type="evidence" value="ECO:0007669"/>
    <property type="project" value="UniProtKB-UniRule"/>
</dbReference>
<dbReference type="GO" id="GO:0005615">
    <property type="term" value="C:extracellular space"/>
    <property type="evidence" value="ECO:0007669"/>
    <property type="project" value="InterPro"/>
</dbReference>
<dbReference type="PROSITE" id="PS51257">
    <property type="entry name" value="PROKAR_LIPOPROTEIN"/>
    <property type="match status" value="1"/>
</dbReference>
<comment type="catalytic activity">
    <reaction evidence="2">
        <text>(3R)-hydroxybutanoate dimer + H2O = 2 (R)-3-hydroxybutanoate + H(+)</text>
        <dbReference type="Rhea" id="RHEA:10172"/>
        <dbReference type="ChEBI" id="CHEBI:10979"/>
        <dbReference type="ChEBI" id="CHEBI:10983"/>
        <dbReference type="ChEBI" id="CHEBI:15377"/>
        <dbReference type="ChEBI" id="CHEBI:15378"/>
        <dbReference type="EC" id="3.1.1.22"/>
    </reaction>
</comment>
<reference evidence="3 4" key="1">
    <citation type="submission" date="2020-04" db="EMBL/GenBank/DDBJ databases">
        <title>Usitatibacter rugosus gen. nov., sp. nov. and Usitatibacter palustris sp. nov., novel members of Usitatibacteraceae fam. nov. within the order Nitrosomonadales isolated from soil.</title>
        <authorList>
            <person name="Huber K.J."/>
            <person name="Neumann-Schaal M."/>
            <person name="Geppert A."/>
            <person name="Luckner M."/>
            <person name="Wanner G."/>
            <person name="Overmann J."/>
        </authorList>
    </citation>
    <scope>NUCLEOTIDE SEQUENCE [LARGE SCALE GENOMIC DNA]</scope>
    <source>
        <strain evidence="3 4">Swamp67</strain>
    </source>
</reference>
<keyword evidence="4" id="KW-1185">Reference proteome</keyword>
<dbReference type="UniPathway" id="UPA00863"/>
<dbReference type="PIRSF" id="PIRSF011409">
    <property type="entry name" value="HObutyrate_olig_hydrol"/>
    <property type="match status" value="1"/>
</dbReference>
<sequence>MKAKISLGLIALAAAGCGGGGSTTELPLGTPESVPGFVKGAITRTAYDGVSDDLLTAGLGKTGLAGAAPTFVDGANPTAAELRRSAIYNNYRALIDITANGGYGTLYGPNVDAAGVVTTSEGRIAGEEHIAYADDGSGSNVTMVVQIPSTFNVGQPCIITASSSGSRGVYGAIATAGEWGLKRGCAVAYTDKGTGNGAHDLAANAVYSQRGVRATVASPDQSNFTAPGTDAERTGFLATNPNRWAYKHAHSQRNPESTWGRDTLQAIEFAFYVLNQKYGTPTNGNIYATITKGNTIVIASSVSNGGGAALAAAELDDSGWIDGVAVAEPQVQMNLPTSITIRRGTTPVAAAGKPLYDYFTIADLYQPCAAYSAAAASSPGLAFVPAAIATNRCAALAAKGLVTGATLAEQSNDALAKLFAAGWEPESTLFHATHYALATLSVTLTYANAYSRASYRDNLCGYSFGGTPAAGTPAPLAANAAAQLFGTGNGVPPTSGINILNNNSVGGVAVDAASVSPSTGAADFNIDGATCLRDLFTGTGTQAIATRAGIDATKRTGILRGKPAVIVHGRSDTLIPVNHSSRPYYAMHRANDAEPRLAYYEVTNAQHFDGFLGNALLAGYDTRLVPLHRYFNQAMDIVWNNLKNGTAIPPSQVVRTTPRGGTPGAAPAITAANVPPIATAPPLADQIIYLSGTLTVPD</sequence>
<dbReference type="GO" id="GO:0047989">
    <property type="term" value="F:hydroxybutyrate-dimer hydrolase activity"/>
    <property type="evidence" value="ECO:0007669"/>
    <property type="project" value="UniProtKB-UniRule"/>
</dbReference>
<organism evidence="3 4">
    <name type="scientific">Usitatibacter palustris</name>
    <dbReference type="NCBI Taxonomy" id="2732487"/>
    <lineage>
        <taxon>Bacteria</taxon>
        <taxon>Pseudomonadati</taxon>
        <taxon>Pseudomonadota</taxon>
        <taxon>Betaproteobacteria</taxon>
        <taxon>Nitrosomonadales</taxon>
        <taxon>Usitatibacteraceae</taxon>
        <taxon>Usitatibacter</taxon>
    </lineage>
</organism>
<accession>A0A6M4HDI2</accession>
<evidence type="ECO:0000256" key="1">
    <source>
        <dbReference type="ARBA" id="ARBA00022801"/>
    </source>
</evidence>
<dbReference type="AlphaFoldDB" id="A0A6M4HDI2"/>
<proteinExistence type="inferred from homology"/>
<comment type="function">
    <text evidence="2">Participates in the degradation of poly-3-hydroxybutyrate (PHB). It works downstream of poly(3-hydroxybutyrate) depolymerase, hydrolyzing D(-)-3-hydroxybutyrate oligomers of various length (3HB-oligomers) into 3HB-monomers.</text>
</comment>
<evidence type="ECO:0000313" key="4">
    <source>
        <dbReference type="Proteomes" id="UP000503096"/>
    </source>
</evidence>
<protein>
    <submittedName>
        <fullName evidence="3">D-(-)-3-hydroxybutyrate oligomer hydrolase</fullName>
        <ecNumber evidence="3">3.1.1.22</ecNumber>
    </submittedName>
</protein>
<dbReference type="InParanoid" id="A0A6M4HDI2"/>
<dbReference type="InterPro" id="IPR016582">
    <property type="entry name" value="OHBut_olig_hydro_put"/>
</dbReference>
<dbReference type="EC" id="3.1.1.22" evidence="3"/>
<dbReference type="RefSeq" id="WP_171164770.1">
    <property type="nucleotide sequence ID" value="NZ_CP053073.1"/>
</dbReference>
<comment type="similarity">
    <text evidence="2">Belongs to the D-(-)-3-hydroxybutyrate oligomer hydrolase family.</text>
</comment>
<dbReference type="KEGG" id="upl:DSM104440_03398"/>
<feature type="active site" description="Charge relay system" evidence="2">
    <location>
        <position position="303"/>
    </location>
</feature>
<evidence type="ECO:0000256" key="2">
    <source>
        <dbReference type="HAMAP-Rule" id="MF_01906"/>
    </source>
</evidence>
<name>A0A6M4HDI2_9PROT</name>
<dbReference type="EMBL" id="CP053073">
    <property type="protein sequence ID" value="QJR16563.1"/>
    <property type="molecule type" value="Genomic_DNA"/>
</dbReference>
<keyword evidence="1 2" id="KW-0378">Hydrolase</keyword>
<dbReference type="HAMAP" id="MF_01906">
    <property type="entry name" value="3HBOH"/>
    <property type="match status" value="1"/>
</dbReference>
<comment type="pathway">
    <text evidence="2">Lipid metabolism; butanoate metabolism.</text>
</comment>
<dbReference type="Proteomes" id="UP000503096">
    <property type="component" value="Chromosome"/>
</dbReference>